<organism evidence="5 6">
    <name type="scientific">Orchesella dallaii</name>
    <dbReference type="NCBI Taxonomy" id="48710"/>
    <lineage>
        <taxon>Eukaryota</taxon>
        <taxon>Metazoa</taxon>
        <taxon>Ecdysozoa</taxon>
        <taxon>Arthropoda</taxon>
        <taxon>Hexapoda</taxon>
        <taxon>Collembola</taxon>
        <taxon>Entomobryomorpha</taxon>
        <taxon>Entomobryoidea</taxon>
        <taxon>Orchesellidae</taxon>
        <taxon>Orchesellinae</taxon>
        <taxon>Orchesella</taxon>
    </lineage>
</organism>
<reference evidence="5 6" key="1">
    <citation type="submission" date="2024-08" db="EMBL/GenBank/DDBJ databases">
        <authorList>
            <person name="Cucini C."/>
            <person name="Frati F."/>
        </authorList>
    </citation>
    <scope>NUCLEOTIDE SEQUENCE [LARGE SCALE GENOMIC DNA]</scope>
</reference>
<keyword evidence="6" id="KW-1185">Reference proteome</keyword>
<evidence type="ECO:0000256" key="4">
    <source>
        <dbReference type="ARBA" id="ARBA00023002"/>
    </source>
</evidence>
<dbReference type="Proteomes" id="UP001642540">
    <property type="component" value="Unassembled WGS sequence"/>
</dbReference>
<proteinExistence type="inferred from homology"/>
<dbReference type="InterPro" id="IPR051737">
    <property type="entry name" value="L-xylulose/Carbonyl_redctase"/>
</dbReference>
<dbReference type="SUPFAM" id="SSF51735">
    <property type="entry name" value="NAD(P)-binding Rossmann-fold domains"/>
    <property type="match status" value="1"/>
</dbReference>
<dbReference type="InterPro" id="IPR002347">
    <property type="entry name" value="SDR_fam"/>
</dbReference>
<gene>
    <name evidence="5" type="ORF">ODALV1_LOCUS19722</name>
</gene>
<comment type="caution">
    <text evidence="5">The sequence shown here is derived from an EMBL/GenBank/DDBJ whole genome shotgun (WGS) entry which is preliminary data.</text>
</comment>
<dbReference type="InterPro" id="IPR036291">
    <property type="entry name" value="NAD(P)-bd_dom_sf"/>
</dbReference>
<evidence type="ECO:0008006" key="7">
    <source>
        <dbReference type="Google" id="ProtNLM"/>
    </source>
</evidence>
<evidence type="ECO:0000256" key="1">
    <source>
        <dbReference type="ARBA" id="ARBA00006484"/>
    </source>
</evidence>
<dbReference type="Pfam" id="PF13561">
    <property type="entry name" value="adh_short_C2"/>
    <property type="match status" value="1"/>
</dbReference>
<sequence>MIEKGNGGSIVNMSSVCSKVPMPMAGIYTCAKAGLDMLTKLMALELGPHKIRVNSVNPALVLTDMTAPVRSEPTEEEKRIIQTILNRIPTKQFYVPMSDVVNTTLFLASDQTSQITGQCLAVDGGYLAN</sequence>
<comment type="similarity">
    <text evidence="1">Belongs to the short-chain dehydrogenases/reductases (SDR) family.</text>
</comment>
<dbReference type="PANTHER" id="PTHR44252">
    <property type="entry name" value="D-ERYTHRULOSE REDUCTASE"/>
    <property type="match status" value="1"/>
</dbReference>
<dbReference type="Gene3D" id="3.40.50.720">
    <property type="entry name" value="NAD(P)-binding Rossmann-like Domain"/>
    <property type="match status" value="1"/>
</dbReference>
<comment type="subunit">
    <text evidence="2">Homotetramer.</text>
</comment>
<keyword evidence="4" id="KW-0560">Oxidoreductase</keyword>
<evidence type="ECO:0000256" key="2">
    <source>
        <dbReference type="ARBA" id="ARBA00011881"/>
    </source>
</evidence>
<dbReference type="EMBL" id="CAXLJM020000067">
    <property type="protein sequence ID" value="CAL8122216.1"/>
    <property type="molecule type" value="Genomic_DNA"/>
</dbReference>
<dbReference type="InterPro" id="IPR020904">
    <property type="entry name" value="Sc_DH/Rdtase_CS"/>
</dbReference>
<dbReference type="PRINTS" id="PR00081">
    <property type="entry name" value="GDHRDH"/>
</dbReference>
<accession>A0ABP1RB29</accession>
<dbReference type="PROSITE" id="PS00061">
    <property type="entry name" value="ADH_SHORT"/>
    <property type="match status" value="1"/>
</dbReference>
<dbReference type="PRINTS" id="PR00080">
    <property type="entry name" value="SDRFAMILY"/>
</dbReference>
<name>A0ABP1RB29_9HEXA</name>
<evidence type="ECO:0000313" key="5">
    <source>
        <dbReference type="EMBL" id="CAL8122216.1"/>
    </source>
</evidence>
<keyword evidence="3" id="KW-0521">NADP</keyword>
<protein>
    <recommendedName>
        <fullName evidence="7">L-xylulose reductase</fullName>
    </recommendedName>
</protein>
<evidence type="ECO:0000256" key="3">
    <source>
        <dbReference type="ARBA" id="ARBA00022857"/>
    </source>
</evidence>
<dbReference type="PANTHER" id="PTHR44252:SF3">
    <property type="entry name" value="D-ERYTHRULOSE REDUCTASE-RELATED"/>
    <property type="match status" value="1"/>
</dbReference>
<evidence type="ECO:0000313" key="6">
    <source>
        <dbReference type="Proteomes" id="UP001642540"/>
    </source>
</evidence>